<dbReference type="Pfam" id="PF13683">
    <property type="entry name" value="rve_3"/>
    <property type="match status" value="1"/>
</dbReference>
<sequence length="308" mass="35450">MSVRRWWVSDKEPLPVAKQCVLVSVNRSTIYLPSIVLFPDAEDLQLLELIDKEYTKHPFYGSRKIMHYLRSEGYQINRKRVQRLMRRLGLAGMAPGPNTSKPHPEHKIYPYLLRGVDVTKPNQVWSTDITYIRLPKGFMYLVAVIDWYSRKVLSWRLSNSMESTFCVDCLQEALRKYGTPDIFNTDQGAQFTSAAFVGALTEHPSISISMDGRGRALDNIFVERLWRSVKYEDIYLKGYSTAAELQCGLKEYFVLFNVERQHQSLGYSTPDKVYRTAVGGGARIVDKYNKNKQTEELKVKEGQRLSAA</sequence>
<protein>
    <submittedName>
        <fullName evidence="2">Integrase catalytic region</fullName>
    </submittedName>
</protein>
<dbReference type="HOGENOM" id="CLU_027402_4_1_10"/>
<dbReference type="InterPro" id="IPR025948">
    <property type="entry name" value="HTH-like_dom"/>
</dbReference>
<dbReference type="Pfam" id="PF13276">
    <property type="entry name" value="HTH_21"/>
    <property type="match status" value="1"/>
</dbReference>
<evidence type="ECO:0000259" key="1">
    <source>
        <dbReference type="PROSITE" id="PS50994"/>
    </source>
</evidence>
<dbReference type="Pfam" id="PF00665">
    <property type="entry name" value="rve"/>
    <property type="match status" value="1"/>
</dbReference>
<dbReference type="InterPro" id="IPR048020">
    <property type="entry name" value="Transpos_IS3"/>
</dbReference>
<dbReference type="EMBL" id="CP001110">
    <property type="protein sequence ID" value="ACF42522.1"/>
    <property type="molecule type" value="Genomic_DNA"/>
</dbReference>
<name>B4SB61_PELPB</name>
<accession>B4SB61</accession>
<dbReference type="EMBL" id="CP001110">
    <property type="protein sequence ID" value="ACF42482.1"/>
    <property type="molecule type" value="Genomic_DNA"/>
</dbReference>
<dbReference type="InterPro" id="IPR001584">
    <property type="entry name" value="Integrase_cat-core"/>
</dbReference>
<dbReference type="KEGG" id="pph:Ppha_0135"/>
<dbReference type="GO" id="GO:0003676">
    <property type="term" value="F:nucleic acid binding"/>
    <property type="evidence" value="ECO:0007669"/>
    <property type="project" value="InterPro"/>
</dbReference>
<dbReference type="GO" id="GO:0015074">
    <property type="term" value="P:DNA integration"/>
    <property type="evidence" value="ECO:0007669"/>
    <property type="project" value="InterPro"/>
</dbReference>
<evidence type="ECO:0000313" key="2">
    <source>
        <dbReference type="EMBL" id="ACF42482.1"/>
    </source>
</evidence>
<keyword evidence="5" id="KW-1185">Reference proteome</keyword>
<dbReference type="KEGG" id="pph:Ppha_1880"/>
<evidence type="ECO:0000313" key="3">
    <source>
        <dbReference type="EMBL" id="ACF42522.1"/>
    </source>
</evidence>
<dbReference type="Gene3D" id="3.30.420.10">
    <property type="entry name" value="Ribonuclease H-like superfamily/Ribonuclease H"/>
    <property type="match status" value="1"/>
</dbReference>
<organism evidence="2 5">
    <name type="scientific">Pelodictyon phaeoclathratiforme (strain DSM 5477 / BU-1)</name>
    <dbReference type="NCBI Taxonomy" id="324925"/>
    <lineage>
        <taxon>Bacteria</taxon>
        <taxon>Pseudomonadati</taxon>
        <taxon>Chlorobiota</taxon>
        <taxon>Chlorobiia</taxon>
        <taxon>Chlorobiales</taxon>
        <taxon>Chlorobiaceae</taxon>
        <taxon>Chlorobium/Pelodictyon group</taxon>
        <taxon>Pelodictyon</taxon>
    </lineage>
</organism>
<proteinExistence type="predicted"/>
<dbReference type="STRING" id="324925.Ppha_0135"/>
<evidence type="ECO:0000313" key="5">
    <source>
        <dbReference type="Proteomes" id="UP000002724"/>
    </source>
</evidence>
<dbReference type="PROSITE" id="PS50994">
    <property type="entry name" value="INTEGRASE"/>
    <property type="match status" value="1"/>
</dbReference>
<dbReference type="EMBL" id="CP001110">
    <property type="protein sequence ID" value="ACF44106.1"/>
    <property type="molecule type" value="Genomic_DNA"/>
</dbReference>
<dbReference type="SUPFAM" id="SSF53098">
    <property type="entry name" value="Ribonuclease H-like"/>
    <property type="match status" value="1"/>
</dbReference>
<dbReference type="AlphaFoldDB" id="B4SB61"/>
<dbReference type="InterPro" id="IPR012337">
    <property type="entry name" value="RNaseH-like_sf"/>
</dbReference>
<dbReference type="InterPro" id="IPR036397">
    <property type="entry name" value="RNaseH_sf"/>
</dbReference>
<dbReference type="NCBIfam" id="NF033516">
    <property type="entry name" value="transpos_IS3"/>
    <property type="match status" value="1"/>
</dbReference>
<reference evidence="2 5" key="1">
    <citation type="submission" date="2008-06" db="EMBL/GenBank/DDBJ databases">
        <title>Complete sequence of Pelodictyon phaeoclathratiforme BU-1.</title>
        <authorList>
            <consortium name="US DOE Joint Genome Institute"/>
            <person name="Lucas S."/>
            <person name="Copeland A."/>
            <person name="Lapidus A."/>
            <person name="Glavina del Rio T."/>
            <person name="Dalin E."/>
            <person name="Tice H."/>
            <person name="Bruce D."/>
            <person name="Goodwin L."/>
            <person name="Pitluck S."/>
            <person name="Schmutz J."/>
            <person name="Larimer F."/>
            <person name="Land M."/>
            <person name="Hauser L."/>
            <person name="Kyrpides N."/>
            <person name="Mikhailova N."/>
            <person name="Liu Z."/>
            <person name="Li T."/>
            <person name="Zhao F."/>
            <person name="Overmann J."/>
            <person name="Bryant D.A."/>
            <person name="Richardson P."/>
        </authorList>
    </citation>
    <scope>NUCLEOTIDE SEQUENCE [LARGE SCALE GENOMIC DNA]</scope>
    <source>
        <strain evidence="2">BU-1</strain>
        <strain evidence="5">DSM 5477 / BU-1</strain>
    </source>
</reference>
<gene>
    <name evidence="2" type="ordered locus">Ppha_0135</name>
    <name evidence="3" type="ordered locus">Ppha_0184</name>
    <name evidence="4" type="ordered locus">Ppha_1880</name>
</gene>
<dbReference type="PANTHER" id="PTHR46889:SF4">
    <property type="entry name" value="TRANSPOSASE INSO FOR INSERTION SEQUENCE ELEMENT IS911B-RELATED"/>
    <property type="match status" value="1"/>
</dbReference>
<feature type="domain" description="Integrase catalytic" evidence="1">
    <location>
        <begin position="117"/>
        <end position="278"/>
    </location>
</feature>
<dbReference type="InterPro" id="IPR050900">
    <property type="entry name" value="Transposase_IS3/IS150/IS904"/>
</dbReference>
<dbReference type="KEGG" id="pph:Ppha_0184"/>
<dbReference type="Proteomes" id="UP000002724">
    <property type="component" value="Chromosome"/>
</dbReference>
<evidence type="ECO:0000313" key="4">
    <source>
        <dbReference type="EMBL" id="ACF44106.1"/>
    </source>
</evidence>
<dbReference type="eggNOG" id="COG2801">
    <property type="taxonomic scope" value="Bacteria"/>
</dbReference>
<dbReference type="PANTHER" id="PTHR46889">
    <property type="entry name" value="TRANSPOSASE INSF FOR INSERTION SEQUENCE IS3B-RELATED"/>
    <property type="match status" value="1"/>
</dbReference>